<evidence type="ECO:0000313" key="2">
    <source>
        <dbReference type="EMBL" id="CAI9919923.1"/>
    </source>
</evidence>
<evidence type="ECO:0000313" key="5">
    <source>
        <dbReference type="Proteomes" id="UP001642409"/>
    </source>
</evidence>
<name>A0AA86NIN9_9EUKA</name>
<dbReference type="AlphaFoldDB" id="A0AA86NIN9"/>
<dbReference type="EMBL" id="CATOUU010000192">
    <property type="protein sequence ID" value="CAI9919923.1"/>
    <property type="molecule type" value="Genomic_DNA"/>
</dbReference>
<evidence type="ECO:0000313" key="1">
    <source>
        <dbReference type="EMBL" id="CAI9919920.1"/>
    </source>
</evidence>
<dbReference type="Proteomes" id="UP001642409">
    <property type="component" value="Unassembled WGS sequence"/>
</dbReference>
<protein>
    <submittedName>
        <fullName evidence="3">Hypothetical_protein</fullName>
    </submittedName>
</protein>
<evidence type="ECO:0000313" key="4">
    <source>
        <dbReference type="EMBL" id="CAL6100023.1"/>
    </source>
</evidence>
<organism evidence="1">
    <name type="scientific">Hexamita inflata</name>
    <dbReference type="NCBI Taxonomy" id="28002"/>
    <lineage>
        <taxon>Eukaryota</taxon>
        <taxon>Metamonada</taxon>
        <taxon>Diplomonadida</taxon>
        <taxon>Hexamitidae</taxon>
        <taxon>Hexamitinae</taxon>
        <taxon>Hexamita</taxon>
    </lineage>
</organism>
<dbReference type="EMBL" id="CAXDID020000526">
    <property type="protein sequence ID" value="CAL6100023.1"/>
    <property type="molecule type" value="Genomic_DNA"/>
</dbReference>
<accession>A0AA86NIN9</accession>
<dbReference type="EMBL" id="CAXDID020000526">
    <property type="protein sequence ID" value="CAL6100017.1"/>
    <property type="molecule type" value="Genomic_DNA"/>
</dbReference>
<sequence>MPYIFSSGSYSSCLLSQVTQSSLQLNDVAVILGNNSKNNDLVSAPQTSTFLFGGLVTRLVGSTIRLNQFISSCQLNFNTQNMQQSGFLIGYAVGNSNSIQIENTCMYYVVFGTGTYTYFGVIGQNDGNITFKKSQISLSGTLAYYDNFGVIGYQTAQSSYSLTTDIQIILNINNGSAYGQAGSLFGANNAAVKQISNIQVNKSNLFVTVFSGGLVGSLAQTSAQIQNVTIQSTNLSCQKHGCGGIFGYVSNSSIQVKNSTVYSVRISAQSGYGQVLGFISGSVSLNIQNSKSLGNNYINNALQQNCPNFTSVVPSVTQC</sequence>
<gene>
    <name evidence="3" type="ORF">HINF_LOCUS70356</name>
    <name evidence="4" type="ORF">HINF_LOCUS70359</name>
    <name evidence="1" type="ORF">HINF_LOCUS7565</name>
    <name evidence="2" type="ORF">HINF_LOCUS7568</name>
</gene>
<reference evidence="1" key="1">
    <citation type="submission" date="2023-06" db="EMBL/GenBank/DDBJ databases">
        <authorList>
            <person name="Kurt Z."/>
        </authorList>
    </citation>
    <scope>NUCLEOTIDE SEQUENCE</scope>
</reference>
<proteinExistence type="predicted"/>
<keyword evidence="5" id="KW-1185">Reference proteome</keyword>
<evidence type="ECO:0000313" key="3">
    <source>
        <dbReference type="EMBL" id="CAL6100017.1"/>
    </source>
</evidence>
<dbReference type="Gene3D" id="2.160.20.110">
    <property type="match status" value="1"/>
</dbReference>
<dbReference type="EMBL" id="CATOUU010000192">
    <property type="protein sequence ID" value="CAI9919920.1"/>
    <property type="molecule type" value="Genomic_DNA"/>
</dbReference>
<reference evidence="3 5" key="2">
    <citation type="submission" date="2024-07" db="EMBL/GenBank/DDBJ databases">
        <authorList>
            <person name="Akdeniz Z."/>
        </authorList>
    </citation>
    <scope>NUCLEOTIDE SEQUENCE [LARGE SCALE GENOMIC DNA]</scope>
</reference>
<comment type="caution">
    <text evidence="1">The sequence shown here is derived from an EMBL/GenBank/DDBJ whole genome shotgun (WGS) entry which is preliminary data.</text>
</comment>